<dbReference type="InterPro" id="IPR007835">
    <property type="entry name" value="MOFRL"/>
</dbReference>
<dbReference type="InterPro" id="IPR038614">
    <property type="entry name" value="GK_N_sf"/>
</dbReference>
<accession>A0A2H0N7M1</accession>
<dbReference type="InterPro" id="IPR037035">
    <property type="entry name" value="GK-like_C_sf"/>
</dbReference>
<dbReference type="PANTHER" id="PTHR12227:SF0">
    <property type="entry name" value="GLYCERATE KINASE"/>
    <property type="match status" value="1"/>
</dbReference>
<dbReference type="Pfam" id="PF13660">
    <property type="entry name" value="DUF4147"/>
    <property type="match status" value="1"/>
</dbReference>
<dbReference type="Gene3D" id="3.40.1480.10">
    <property type="entry name" value="MOFRL domain"/>
    <property type="match status" value="1"/>
</dbReference>
<dbReference type="InterPro" id="IPR025286">
    <property type="entry name" value="MOFRL_assoc_dom"/>
</dbReference>
<proteinExistence type="predicted"/>
<dbReference type="Gene3D" id="3.40.50.10180">
    <property type="entry name" value="Glycerate kinase, MOFRL-like N-terminal domain"/>
    <property type="match status" value="1"/>
</dbReference>
<protein>
    <recommendedName>
        <fullName evidence="5">Glycerate kinase</fullName>
    </recommendedName>
</protein>
<feature type="domain" description="MOFRL-associated" evidence="2">
    <location>
        <begin position="1"/>
        <end position="120"/>
    </location>
</feature>
<evidence type="ECO:0000259" key="2">
    <source>
        <dbReference type="Pfam" id="PF13660"/>
    </source>
</evidence>
<sequence length="306" mass="33383">MVERLDKRDLLIVLITGGGSSLLCSSPDEMQDSILIIKNMSRMGAPIEELNIVRKHLSDLKGGGLARLAYPATVLSLIACDVCGEDLVDSHLSLVASGPTMFDKSSLKEVEKILGKYGLVSHNFNLRETPKEPMYFDKVKNILFACNQDALTPMMEKAHELGLASSLVSSTISGEARDILIPLISKVKKGEVLVMGGETVVNVKGNGVGGRNMEAVLGGLQYIKKNMDFEDDWLICSIASDGIDNTESAGALADFEIEKIVRQHNIDLSDFLKRNDSFTFFKGVGGLLYAEKTSFNVADLMFVMRV</sequence>
<dbReference type="SUPFAM" id="SSF82544">
    <property type="entry name" value="GckA/TtuD-like"/>
    <property type="match status" value="1"/>
</dbReference>
<reference evidence="3 4" key="1">
    <citation type="submission" date="2017-09" db="EMBL/GenBank/DDBJ databases">
        <title>Depth-based differentiation of microbial function through sediment-hosted aquifers and enrichment of novel symbionts in the deep terrestrial subsurface.</title>
        <authorList>
            <person name="Probst A.J."/>
            <person name="Ladd B."/>
            <person name="Jarett J.K."/>
            <person name="Geller-Mcgrath D.E."/>
            <person name="Sieber C.M."/>
            <person name="Emerson J.B."/>
            <person name="Anantharaman K."/>
            <person name="Thomas B.C."/>
            <person name="Malmstrom R."/>
            <person name="Stieglmeier M."/>
            <person name="Klingl A."/>
            <person name="Woyke T."/>
            <person name="Ryan C.M."/>
            <person name="Banfield J.F."/>
        </authorList>
    </citation>
    <scope>NUCLEOTIDE SEQUENCE [LARGE SCALE GENOMIC DNA]</scope>
    <source>
        <strain evidence="3">CG11_big_fil_rev_8_21_14_0_20_35_14</strain>
    </source>
</reference>
<evidence type="ECO:0000259" key="1">
    <source>
        <dbReference type="Pfam" id="PF05161"/>
    </source>
</evidence>
<organism evidence="3 4">
    <name type="scientific">Candidatus Liptonbacteria bacterium CG11_big_fil_rev_8_21_14_0_20_35_14</name>
    <dbReference type="NCBI Taxonomy" id="1974634"/>
    <lineage>
        <taxon>Bacteria</taxon>
        <taxon>Candidatus Liptoniibacteriota</taxon>
    </lineage>
</organism>
<dbReference type="Proteomes" id="UP000229893">
    <property type="component" value="Unassembled WGS sequence"/>
</dbReference>
<feature type="domain" description="MOFRL" evidence="1">
    <location>
        <begin position="192"/>
        <end position="299"/>
    </location>
</feature>
<dbReference type="PANTHER" id="PTHR12227">
    <property type="entry name" value="GLYCERATE KINASE"/>
    <property type="match status" value="1"/>
</dbReference>
<dbReference type="GO" id="GO:0008887">
    <property type="term" value="F:glycerate kinase activity"/>
    <property type="evidence" value="ECO:0007669"/>
    <property type="project" value="InterPro"/>
</dbReference>
<comment type="caution">
    <text evidence="3">The sequence shown here is derived from an EMBL/GenBank/DDBJ whole genome shotgun (WGS) entry which is preliminary data.</text>
</comment>
<evidence type="ECO:0008006" key="5">
    <source>
        <dbReference type="Google" id="ProtNLM"/>
    </source>
</evidence>
<dbReference type="EMBL" id="PCWO01000031">
    <property type="protein sequence ID" value="PIR04888.1"/>
    <property type="molecule type" value="Genomic_DNA"/>
</dbReference>
<gene>
    <name evidence="3" type="ORF">COV57_02205</name>
</gene>
<dbReference type="GO" id="GO:0005737">
    <property type="term" value="C:cytoplasm"/>
    <property type="evidence" value="ECO:0007669"/>
    <property type="project" value="TreeGrafter"/>
</dbReference>
<dbReference type="Pfam" id="PF05161">
    <property type="entry name" value="MOFRL"/>
    <property type="match status" value="1"/>
</dbReference>
<evidence type="ECO:0000313" key="4">
    <source>
        <dbReference type="Proteomes" id="UP000229893"/>
    </source>
</evidence>
<evidence type="ECO:0000313" key="3">
    <source>
        <dbReference type="EMBL" id="PIR04888.1"/>
    </source>
</evidence>
<dbReference type="InterPro" id="IPR039760">
    <property type="entry name" value="MOFRL_protein"/>
</dbReference>
<dbReference type="AlphaFoldDB" id="A0A2H0N7M1"/>
<name>A0A2H0N7M1_9BACT</name>